<evidence type="ECO:0000313" key="1">
    <source>
        <dbReference type="EMBL" id="SDR82978.1"/>
    </source>
</evidence>
<protein>
    <submittedName>
        <fullName evidence="1">Uncharacterized protein</fullName>
    </submittedName>
</protein>
<accession>A0A1H1M896</accession>
<dbReference type="InterPro" id="IPR010982">
    <property type="entry name" value="Lambda_DNA-bd_dom_sf"/>
</dbReference>
<name>A0A1H1M896_9MICO</name>
<reference evidence="1 2" key="1">
    <citation type="submission" date="2016-10" db="EMBL/GenBank/DDBJ databases">
        <authorList>
            <person name="de Groot N.N."/>
        </authorList>
    </citation>
    <scope>NUCLEOTIDE SEQUENCE [LARGE SCALE GENOMIC DNA]</scope>
    <source>
        <strain evidence="1 2">DSM 15019</strain>
    </source>
</reference>
<proteinExistence type="predicted"/>
<dbReference type="GeneID" id="36301304"/>
<evidence type="ECO:0000313" key="2">
    <source>
        <dbReference type="Proteomes" id="UP000182126"/>
    </source>
</evidence>
<dbReference type="AlphaFoldDB" id="A0A1H1M896"/>
<dbReference type="SUPFAM" id="SSF47413">
    <property type="entry name" value="lambda repressor-like DNA-binding domains"/>
    <property type="match status" value="1"/>
</dbReference>
<organism evidence="1 2">
    <name type="scientific">Microbacterium paraoxydans</name>
    <dbReference type="NCBI Taxonomy" id="199592"/>
    <lineage>
        <taxon>Bacteria</taxon>
        <taxon>Bacillati</taxon>
        <taxon>Actinomycetota</taxon>
        <taxon>Actinomycetes</taxon>
        <taxon>Micrococcales</taxon>
        <taxon>Microbacteriaceae</taxon>
        <taxon>Microbacterium</taxon>
    </lineage>
</organism>
<dbReference type="EMBL" id="LT629770">
    <property type="protein sequence ID" value="SDR82978.1"/>
    <property type="molecule type" value="Genomic_DNA"/>
</dbReference>
<sequence>MLQKDLASAAGMSQAQVSVRLRPTGPSIPVDQVVRMCGALGLDVSWVFNEAEQRAKSCPTTDAVEPDEDEQTQAVGRRIAASLWVGCDDPDFIVLAIDQNMFRDDNRFWTSNRKQLALMWALHDLAYTIGRRYPIRDPFILKPVMESDKIIP</sequence>
<gene>
    <name evidence="1" type="ORF">SAMN04489809_0430</name>
</gene>
<dbReference type="RefSeq" id="WP_157546962.1">
    <property type="nucleotide sequence ID" value="NZ_LT629770.1"/>
</dbReference>
<dbReference type="GO" id="GO:0003677">
    <property type="term" value="F:DNA binding"/>
    <property type="evidence" value="ECO:0007669"/>
    <property type="project" value="InterPro"/>
</dbReference>
<dbReference type="Proteomes" id="UP000182126">
    <property type="component" value="Chromosome I"/>
</dbReference>